<reference evidence="3 4" key="1">
    <citation type="submission" date="2019-02" db="EMBL/GenBank/DDBJ databases">
        <title>Deep-cultivation of Planctomycetes and their phenomic and genomic characterization uncovers novel biology.</title>
        <authorList>
            <person name="Wiegand S."/>
            <person name="Jogler M."/>
            <person name="Boedeker C."/>
            <person name="Pinto D."/>
            <person name="Vollmers J."/>
            <person name="Rivas-Marin E."/>
            <person name="Kohn T."/>
            <person name="Peeters S.H."/>
            <person name="Heuer A."/>
            <person name="Rast P."/>
            <person name="Oberbeckmann S."/>
            <person name="Bunk B."/>
            <person name="Jeske O."/>
            <person name="Meyerdierks A."/>
            <person name="Storesund J.E."/>
            <person name="Kallscheuer N."/>
            <person name="Luecker S."/>
            <person name="Lage O.M."/>
            <person name="Pohl T."/>
            <person name="Merkel B.J."/>
            <person name="Hornburger P."/>
            <person name="Mueller R.-W."/>
            <person name="Bruemmer F."/>
            <person name="Labrenz M."/>
            <person name="Spormann A.M."/>
            <person name="Op Den Camp H."/>
            <person name="Overmann J."/>
            <person name="Amann R."/>
            <person name="Jetten M.S.M."/>
            <person name="Mascher T."/>
            <person name="Medema M.H."/>
            <person name="Devos D.P."/>
            <person name="Kaster A.-K."/>
            <person name="Ovreas L."/>
            <person name="Rohde M."/>
            <person name="Galperin M.Y."/>
            <person name="Jogler C."/>
        </authorList>
    </citation>
    <scope>NUCLEOTIDE SEQUENCE [LARGE SCALE GENOMIC DNA]</scope>
    <source>
        <strain evidence="3 4">Pla100</strain>
    </source>
</reference>
<comment type="caution">
    <text evidence="3">The sequence shown here is derived from an EMBL/GenBank/DDBJ whole genome shotgun (WGS) entry which is preliminary data.</text>
</comment>
<keyword evidence="2" id="KW-1133">Transmembrane helix</keyword>
<dbReference type="AlphaFoldDB" id="A0A5C6ABR8"/>
<sequence length="112" mass="12715">MSWLPIIVVETILASAITIVLYWWDKRVAQSSPSNSSSSGRSRRGSDSRSGQTPRRISERTLLLASLLGGWPGGWWASRRFRHKTQKRSFRIRFVAVCMIHVVAVLCLLRFG</sequence>
<evidence type="ECO:0000313" key="3">
    <source>
        <dbReference type="EMBL" id="TWT97482.1"/>
    </source>
</evidence>
<accession>A0A5C6ABR8</accession>
<dbReference type="InterPro" id="IPR010718">
    <property type="entry name" value="DUF1294"/>
</dbReference>
<dbReference type="EMBL" id="SJPM01000004">
    <property type="protein sequence ID" value="TWT97482.1"/>
    <property type="molecule type" value="Genomic_DNA"/>
</dbReference>
<dbReference type="OrthoDB" id="1698854at2"/>
<organism evidence="3 4">
    <name type="scientific">Neorhodopirellula pilleata</name>
    <dbReference type="NCBI Taxonomy" id="2714738"/>
    <lineage>
        <taxon>Bacteria</taxon>
        <taxon>Pseudomonadati</taxon>
        <taxon>Planctomycetota</taxon>
        <taxon>Planctomycetia</taxon>
        <taxon>Pirellulales</taxon>
        <taxon>Pirellulaceae</taxon>
        <taxon>Neorhodopirellula</taxon>
    </lineage>
</organism>
<dbReference type="RefSeq" id="WP_146578055.1">
    <property type="nucleotide sequence ID" value="NZ_SJPM01000004.1"/>
</dbReference>
<feature type="transmembrane region" description="Helical" evidence="2">
    <location>
        <begin position="6"/>
        <end position="24"/>
    </location>
</feature>
<dbReference type="Pfam" id="PF06961">
    <property type="entry name" value="DUF1294"/>
    <property type="match status" value="1"/>
</dbReference>
<gene>
    <name evidence="3" type="ORF">Pla100_26360</name>
</gene>
<evidence type="ECO:0000256" key="1">
    <source>
        <dbReference type="SAM" id="MobiDB-lite"/>
    </source>
</evidence>
<evidence type="ECO:0000256" key="2">
    <source>
        <dbReference type="SAM" id="Phobius"/>
    </source>
</evidence>
<proteinExistence type="predicted"/>
<feature type="region of interest" description="Disordered" evidence="1">
    <location>
        <begin position="29"/>
        <end position="57"/>
    </location>
</feature>
<feature type="compositionally biased region" description="Low complexity" evidence="1">
    <location>
        <begin position="31"/>
        <end position="40"/>
    </location>
</feature>
<name>A0A5C6ABR8_9BACT</name>
<keyword evidence="4" id="KW-1185">Reference proteome</keyword>
<evidence type="ECO:0008006" key="5">
    <source>
        <dbReference type="Google" id="ProtNLM"/>
    </source>
</evidence>
<keyword evidence="2" id="KW-0812">Transmembrane</keyword>
<feature type="transmembrane region" description="Helical" evidence="2">
    <location>
        <begin position="90"/>
        <end position="111"/>
    </location>
</feature>
<keyword evidence="2" id="KW-0472">Membrane</keyword>
<dbReference type="Proteomes" id="UP000316213">
    <property type="component" value="Unassembled WGS sequence"/>
</dbReference>
<protein>
    <recommendedName>
        <fullName evidence="5">DUF1294 domain-containing protein</fullName>
    </recommendedName>
</protein>
<evidence type="ECO:0000313" key="4">
    <source>
        <dbReference type="Proteomes" id="UP000316213"/>
    </source>
</evidence>